<dbReference type="InterPro" id="IPR006059">
    <property type="entry name" value="SBP"/>
</dbReference>
<proteinExistence type="inferred from homology"/>
<keyword evidence="6" id="KW-1185">Reference proteome</keyword>
<dbReference type="AlphaFoldDB" id="A0A7X0RLB5"/>
<accession>A0A7X0RLB5</accession>
<evidence type="ECO:0000256" key="4">
    <source>
        <dbReference type="SAM" id="SignalP"/>
    </source>
</evidence>
<dbReference type="SUPFAM" id="SSF53850">
    <property type="entry name" value="Periplasmic binding protein-like II"/>
    <property type="match status" value="1"/>
</dbReference>
<keyword evidence="3 4" id="KW-0732">Signal</keyword>
<dbReference type="InterPro" id="IPR050490">
    <property type="entry name" value="Bact_solute-bd_prot1"/>
</dbReference>
<comment type="similarity">
    <text evidence="1">Belongs to the bacterial solute-binding protein 1 family.</text>
</comment>
<dbReference type="PANTHER" id="PTHR43649">
    <property type="entry name" value="ARABINOSE-BINDING PROTEIN-RELATED"/>
    <property type="match status" value="1"/>
</dbReference>
<organism evidence="5 6">
    <name type="scientific">Cohnella nanjingensis</name>
    <dbReference type="NCBI Taxonomy" id="1387779"/>
    <lineage>
        <taxon>Bacteria</taxon>
        <taxon>Bacillati</taxon>
        <taxon>Bacillota</taxon>
        <taxon>Bacilli</taxon>
        <taxon>Bacillales</taxon>
        <taxon>Paenibacillaceae</taxon>
        <taxon>Cohnella</taxon>
    </lineage>
</organism>
<reference evidence="5 6" key="1">
    <citation type="submission" date="2020-08" db="EMBL/GenBank/DDBJ databases">
        <title>Cohnella phylogeny.</title>
        <authorList>
            <person name="Dunlap C."/>
        </authorList>
    </citation>
    <scope>NUCLEOTIDE SEQUENCE [LARGE SCALE GENOMIC DNA]</scope>
    <source>
        <strain evidence="5 6">DSM 28246</strain>
    </source>
</reference>
<dbReference type="Proteomes" id="UP000547209">
    <property type="component" value="Unassembled WGS sequence"/>
</dbReference>
<evidence type="ECO:0000256" key="3">
    <source>
        <dbReference type="ARBA" id="ARBA00022729"/>
    </source>
</evidence>
<feature type="chain" id="PRO_5039569341" evidence="4">
    <location>
        <begin position="22"/>
        <end position="426"/>
    </location>
</feature>
<protein>
    <submittedName>
        <fullName evidence="5">Sugar ABC transporter substrate-binding protein</fullName>
    </submittedName>
</protein>
<evidence type="ECO:0000313" key="6">
    <source>
        <dbReference type="Proteomes" id="UP000547209"/>
    </source>
</evidence>
<comment type="caution">
    <text evidence="5">The sequence shown here is derived from an EMBL/GenBank/DDBJ whole genome shotgun (WGS) entry which is preliminary data.</text>
</comment>
<evidence type="ECO:0000313" key="5">
    <source>
        <dbReference type="EMBL" id="MBB6669456.1"/>
    </source>
</evidence>
<dbReference type="PANTHER" id="PTHR43649:SF34">
    <property type="entry name" value="ABC TRANSPORTER PERIPLASMIC-BINDING PROTEIN YCJN-RELATED"/>
    <property type="match status" value="1"/>
</dbReference>
<gene>
    <name evidence="5" type="ORF">H7C19_02025</name>
</gene>
<dbReference type="EMBL" id="JACJVP010000001">
    <property type="protein sequence ID" value="MBB6669456.1"/>
    <property type="molecule type" value="Genomic_DNA"/>
</dbReference>
<keyword evidence="2" id="KW-0813">Transport</keyword>
<dbReference type="Pfam" id="PF01547">
    <property type="entry name" value="SBP_bac_1"/>
    <property type="match status" value="1"/>
</dbReference>
<dbReference type="CDD" id="cd13585">
    <property type="entry name" value="PBP2_TMBP_like"/>
    <property type="match status" value="1"/>
</dbReference>
<evidence type="ECO:0000256" key="1">
    <source>
        <dbReference type="ARBA" id="ARBA00008520"/>
    </source>
</evidence>
<feature type="signal peptide" evidence="4">
    <location>
        <begin position="1"/>
        <end position="21"/>
    </location>
</feature>
<sequence length="426" mass="45878">MKKKPLQIALTLAAAAMLASACSGGNENAGASASSGSGKVTLTVSRWAGPHADDQKEMLKQFEKETGIAVKMDDVDYGQLQQKQTLNLSGKTGEYDLVWAQEIWIPEYVKAGYLLPIDEYVKDDSLNPKAFDFADYNPNLLKIVTSDGKLYGLPTFVQLPLMVYNKELLTADGLTAPKTWEETLAIAKYYHDKGTGIALPAKQGQAAVDVFASLIRSNGGDYLGTDGKLNLASPENVAAAQFWKDLNAVSMKGSSTWHFDEVTKAVQSGQAPIGITISGQVGGLEDENVSQVAGKIGYAPLPYAKQPYGTLSVWNWCVAADSKHPKEAYRLAAWLTSKETEKAMSLKDGQVAGRQSLFSDPELVAKFPFFPAIGESMKQADTQPLSANAPKLMDKLQTALSAVAVGQSDPKAALERAQRELADAFQ</sequence>
<evidence type="ECO:0000256" key="2">
    <source>
        <dbReference type="ARBA" id="ARBA00022448"/>
    </source>
</evidence>
<dbReference type="Gene3D" id="3.40.190.10">
    <property type="entry name" value="Periplasmic binding protein-like II"/>
    <property type="match status" value="2"/>
</dbReference>
<name>A0A7X0RLB5_9BACL</name>
<dbReference type="PROSITE" id="PS51257">
    <property type="entry name" value="PROKAR_LIPOPROTEIN"/>
    <property type="match status" value="1"/>
</dbReference>
<dbReference type="RefSeq" id="WP_185140863.1">
    <property type="nucleotide sequence ID" value="NZ_JACJVP010000001.1"/>
</dbReference>